<reference evidence="3" key="1">
    <citation type="submission" date="2016-10" db="EMBL/GenBank/DDBJ databases">
        <authorList>
            <person name="Varghese N."/>
            <person name="Submissions S."/>
        </authorList>
    </citation>
    <scope>NUCLEOTIDE SEQUENCE [LARGE SCALE GENOMIC DNA]</scope>
    <source>
        <strain evidence="3">DSM 17834</strain>
    </source>
</reference>
<evidence type="ECO:0000259" key="1">
    <source>
        <dbReference type="Pfam" id="PF13358"/>
    </source>
</evidence>
<dbReference type="Proteomes" id="UP000198784">
    <property type="component" value="Unassembled WGS sequence"/>
</dbReference>
<dbReference type="EMBL" id="FOWX01000017">
    <property type="protein sequence ID" value="SFP72706.1"/>
    <property type="molecule type" value="Genomic_DNA"/>
</dbReference>
<dbReference type="InterPro" id="IPR012337">
    <property type="entry name" value="RNaseH-like_sf"/>
</dbReference>
<dbReference type="InterPro" id="IPR038717">
    <property type="entry name" value="Tc1-like_DDE_dom"/>
</dbReference>
<keyword evidence="2" id="KW-0540">Nuclease</keyword>
<dbReference type="SUPFAM" id="SSF53098">
    <property type="entry name" value="Ribonuclease H-like"/>
    <property type="match status" value="1"/>
</dbReference>
<feature type="domain" description="Tc1-like transposase DDE" evidence="1">
    <location>
        <begin position="4"/>
        <end position="82"/>
    </location>
</feature>
<dbReference type="InterPro" id="IPR036397">
    <property type="entry name" value="RNaseH_sf"/>
</dbReference>
<proteinExistence type="predicted"/>
<keyword evidence="2" id="KW-0378">Hydrolase</keyword>
<evidence type="ECO:0000313" key="2">
    <source>
        <dbReference type="EMBL" id="SFP72706.1"/>
    </source>
</evidence>
<gene>
    <name evidence="2" type="ORF">SAMN05216190_1171</name>
</gene>
<keyword evidence="2" id="KW-0255">Endonuclease</keyword>
<accession>A0A1I5SQZ8</accession>
<dbReference type="GO" id="GO:0004519">
    <property type="term" value="F:endonuclease activity"/>
    <property type="evidence" value="ECO:0007669"/>
    <property type="project" value="UniProtKB-KW"/>
</dbReference>
<dbReference type="Gene3D" id="3.30.420.10">
    <property type="entry name" value="Ribonuclease H-like superfamily/Ribonuclease H"/>
    <property type="match status" value="1"/>
</dbReference>
<organism evidence="2 3">
    <name type="scientific">Pseudomonas borbori</name>
    <dbReference type="NCBI Taxonomy" id="289003"/>
    <lineage>
        <taxon>Bacteria</taxon>
        <taxon>Pseudomonadati</taxon>
        <taxon>Pseudomonadota</taxon>
        <taxon>Gammaproteobacteria</taxon>
        <taxon>Pseudomonadales</taxon>
        <taxon>Pseudomonadaceae</taxon>
        <taxon>Pseudomonas</taxon>
    </lineage>
</organism>
<dbReference type="AlphaFoldDB" id="A0A1I5SQZ8"/>
<dbReference type="Pfam" id="PF13358">
    <property type="entry name" value="DDE_3"/>
    <property type="match status" value="1"/>
</dbReference>
<name>A0A1I5SQZ8_9PSED</name>
<dbReference type="GO" id="GO:0003676">
    <property type="term" value="F:nucleic acid binding"/>
    <property type="evidence" value="ECO:0007669"/>
    <property type="project" value="InterPro"/>
</dbReference>
<sequence length="105" mass="12164">MTSLAFAGFLSQLLKRTAKPLVVVVDNASIHAAKAVRALLRLPEFERLTLYFLPPYSPELNRIEILWRKIKYEWLPFRKHTRAELEGALDRIQAGFGKDYNLTFC</sequence>
<evidence type="ECO:0000313" key="3">
    <source>
        <dbReference type="Proteomes" id="UP000198784"/>
    </source>
</evidence>
<keyword evidence="3" id="KW-1185">Reference proteome</keyword>
<protein>
    <submittedName>
        <fullName evidence="2">DDE superfamily endonuclease</fullName>
    </submittedName>
</protein>